<evidence type="ECO:0000313" key="10">
    <source>
        <dbReference type="Proteomes" id="UP000700334"/>
    </source>
</evidence>
<dbReference type="InterPro" id="IPR021151">
    <property type="entry name" value="GINS_A"/>
</dbReference>
<dbReference type="AlphaFoldDB" id="A0A8J6AJ65"/>
<dbReference type="OrthoDB" id="10252587at2759"/>
<comment type="subcellular location">
    <subcellularLocation>
        <location evidence="1 5">Nucleus</location>
    </subcellularLocation>
</comment>
<feature type="transmembrane region" description="Helical" evidence="6">
    <location>
        <begin position="368"/>
        <end position="394"/>
    </location>
</feature>
<name>A0A8J6AJ65_GALPY</name>
<dbReference type="InterPro" id="IPR036224">
    <property type="entry name" value="GINS_bundle-like_dom_sf"/>
</dbReference>
<dbReference type="InterPro" id="IPR005339">
    <property type="entry name" value="GINS_Psf1"/>
</dbReference>
<dbReference type="Pfam" id="PF24997">
    <property type="entry name" value="PSF1_C"/>
    <property type="match status" value="1"/>
</dbReference>
<dbReference type="PANTHER" id="PTHR12914:SF2">
    <property type="entry name" value="DNA REPLICATION COMPLEX GINS PROTEIN PSF1"/>
    <property type="match status" value="1"/>
</dbReference>
<keyword evidence="10" id="KW-1185">Reference proteome</keyword>
<sequence>REAQQRVPIGWARLAPKRGAEARAGIWSCRGRAIRAQSPATVWLESGRLTKPRARAMELVRELHRAPEGQLPAFNVRGRGVSARLEGSRALVGVACAAVCRESPLPAFPAGFTFSGGTSELGIESFGAERDKSIGKCKKAFIGGQVQGKEGCPGVKRLAGLPVPSTSHPLGFFSLLPLLLFRYWRSVLLLLLLLFAAALAALPAFPGVLMTLPLYAHVQTQVRPLAQAHLGMRAAPQVSIIIPMANHPKPCSGATPSGWYNPVEVARYMAGMGAGGSGGWSPPSPQCISPSRLLLLSLLLLLLSVLSVRPHSSVCSGVLMTPPIYARVQHRCAHLRVPTLECSQHLRGSQVHGRRGCRGARRPLSTALLPLLLFSMFCWCPVLPPLLLLLLLLLRYCSTSVLMTPPLQAHVQTQVRPLAHAHLGMRTAPQVSIIIPMAGGNEAKSGGRSDLIPTIKFRHCSLLRNRRCAIAYLYDRLLRIRALRWEYGSVLPNALQFHMSAEEMEWFNHYKKSLATYMRSLGGYEGLDITQDMKPPKSLYIEESTTTTLSASTAKVKQNLETIVWLEDQKIRHYKIEESTRTHHLIIQKKDTANASKNAEALINLDITNTDFKAGAMALTNLLQIQLHDDYLEIQFLMKLLKFCDCYISKSSESYRKKLIKIVAIQAIIANPKTDHRLGKVRCLKDYGEFEVDDGTSVLLKKNSQHFLPRWKCEQLIRQGVLEHVLS</sequence>
<evidence type="ECO:0000256" key="1">
    <source>
        <dbReference type="ARBA" id="ARBA00004123"/>
    </source>
</evidence>
<dbReference type="SUPFAM" id="SSF158573">
    <property type="entry name" value="GINS helical bundle-like"/>
    <property type="match status" value="1"/>
</dbReference>
<comment type="similarity">
    <text evidence="2 5">Belongs to the GINS1/PSF1 family.</text>
</comment>
<comment type="caution">
    <text evidence="9">The sequence shown here is derived from an EMBL/GenBank/DDBJ whole genome shotgun (WGS) entry which is preliminary data.</text>
</comment>
<keyword evidence="3 5" id="KW-0235">DNA replication</keyword>
<reference evidence="9" key="1">
    <citation type="journal article" date="2021" name="Evol. Appl.">
        <title>The genome of the Pyrenean desman and the effects of bottlenecks and inbreeding on the genomic landscape of an endangered species.</title>
        <authorList>
            <person name="Escoda L."/>
            <person name="Castresana J."/>
        </authorList>
    </citation>
    <scope>NUCLEOTIDE SEQUENCE</scope>
    <source>
        <strain evidence="9">IBE-C5619</strain>
    </source>
</reference>
<organism evidence="9 10">
    <name type="scientific">Galemys pyrenaicus</name>
    <name type="common">Iberian desman</name>
    <name type="synonym">Pyrenean desman</name>
    <dbReference type="NCBI Taxonomy" id="202257"/>
    <lineage>
        <taxon>Eukaryota</taxon>
        <taxon>Metazoa</taxon>
        <taxon>Chordata</taxon>
        <taxon>Craniata</taxon>
        <taxon>Vertebrata</taxon>
        <taxon>Euteleostomi</taxon>
        <taxon>Mammalia</taxon>
        <taxon>Eutheria</taxon>
        <taxon>Laurasiatheria</taxon>
        <taxon>Eulipotyphla</taxon>
        <taxon>Talpidae</taxon>
        <taxon>Galemys</taxon>
    </lineage>
</organism>
<gene>
    <name evidence="9" type="ORF">J0S82_019415</name>
</gene>
<dbReference type="InterPro" id="IPR056783">
    <property type="entry name" value="PSF1_C"/>
</dbReference>
<keyword evidence="6" id="KW-0812">Transmembrane</keyword>
<proteinExistence type="inferred from homology"/>
<evidence type="ECO:0000256" key="2">
    <source>
        <dbReference type="ARBA" id="ARBA00006677"/>
    </source>
</evidence>
<feature type="domain" description="DNA replication complex GINS protein PSF1 C-terminal" evidence="8">
    <location>
        <begin position="680"/>
        <end position="726"/>
    </location>
</feature>
<dbReference type="GO" id="GO:1902983">
    <property type="term" value="P:DNA strand elongation involved in mitotic DNA replication"/>
    <property type="evidence" value="ECO:0007669"/>
    <property type="project" value="TreeGrafter"/>
</dbReference>
<evidence type="ECO:0000256" key="4">
    <source>
        <dbReference type="ARBA" id="ARBA00023242"/>
    </source>
</evidence>
<feature type="domain" description="GINS subunit" evidence="7">
    <location>
        <begin position="449"/>
        <end position="521"/>
    </location>
</feature>
<keyword evidence="6" id="KW-0472">Membrane</keyword>
<evidence type="ECO:0000259" key="8">
    <source>
        <dbReference type="Pfam" id="PF24997"/>
    </source>
</evidence>
<evidence type="ECO:0000313" key="9">
    <source>
        <dbReference type="EMBL" id="KAG8522341.1"/>
    </source>
</evidence>
<accession>A0A8J6AJ65</accession>
<dbReference type="Gene3D" id="1.20.58.1030">
    <property type="match status" value="1"/>
</dbReference>
<evidence type="ECO:0000256" key="5">
    <source>
        <dbReference type="RuleBase" id="RU368085"/>
    </source>
</evidence>
<evidence type="ECO:0000259" key="7">
    <source>
        <dbReference type="Pfam" id="PF05916"/>
    </source>
</evidence>
<dbReference type="Pfam" id="PF05916">
    <property type="entry name" value="Sld5"/>
    <property type="match status" value="1"/>
</dbReference>
<feature type="non-terminal residue" evidence="9">
    <location>
        <position position="1"/>
    </location>
</feature>
<feature type="transmembrane region" description="Helical" evidence="6">
    <location>
        <begin position="187"/>
        <end position="205"/>
    </location>
</feature>
<comment type="subunit">
    <text evidence="5">Component of the GINS complex which is a heterotetramer of GINS1, GINS2, GINS3 and GINS4. Forms a stable subcomplex with GINS4. GINS complex interacts with DNA primase in vitro. Component of the CMG helicase complex, a hexameric ring of related MCM2-7 subunits stabilized by CDC45 and the tetrameric GINS complex.</text>
</comment>
<dbReference type="PANTHER" id="PTHR12914">
    <property type="entry name" value="PARTNER OF SLD5"/>
    <property type="match status" value="1"/>
</dbReference>
<keyword evidence="4 5" id="KW-0539">Nucleus</keyword>
<protein>
    <recommendedName>
        <fullName evidence="5">DNA replication complex GINS protein PSF1</fullName>
    </recommendedName>
</protein>
<dbReference type="Proteomes" id="UP000700334">
    <property type="component" value="Unassembled WGS sequence"/>
</dbReference>
<dbReference type="CDD" id="cd11710">
    <property type="entry name" value="GINS_A_psf1"/>
    <property type="match status" value="1"/>
</dbReference>
<dbReference type="EMBL" id="JAGFMF010011442">
    <property type="protein sequence ID" value="KAG8522341.1"/>
    <property type="molecule type" value="Genomic_DNA"/>
</dbReference>
<dbReference type="GO" id="GO:0000811">
    <property type="term" value="C:GINS complex"/>
    <property type="evidence" value="ECO:0007669"/>
    <property type="project" value="UniProtKB-UniRule"/>
</dbReference>
<keyword evidence="6" id="KW-1133">Transmembrane helix</keyword>
<evidence type="ECO:0000256" key="3">
    <source>
        <dbReference type="ARBA" id="ARBA00022705"/>
    </source>
</evidence>
<evidence type="ECO:0000256" key="6">
    <source>
        <dbReference type="SAM" id="Phobius"/>
    </source>
</evidence>
<dbReference type="CDD" id="cd21696">
    <property type="entry name" value="GINS_B_Psf1"/>
    <property type="match status" value="1"/>
</dbReference>
<comment type="function">
    <text evidence="5">Required for correct functioning of the GINS complex, a complex that plays an essential role in the initiation of DNA replication, and progression of DNA replication forks. GINS complex is a core component of CDC45-MCM-GINS (CMG) helicase, the molecular machine that unwinds template DNA during replication, and around which the replisome is built.</text>
</comment>